<evidence type="ECO:0000313" key="3">
    <source>
        <dbReference type="Proteomes" id="UP001178507"/>
    </source>
</evidence>
<evidence type="ECO:0000256" key="1">
    <source>
        <dbReference type="SAM" id="MobiDB-lite"/>
    </source>
</evidence>
<dbReference type="InterPro" id="IPR011990">
    <property type="entry name" value="TPR-like_helical_dom_sf"/>
</dbReference>
<dbReference type="Gene3D" id="1.25.40.10">
    <property type="entry name" value="Tetratricopeptide repeat domain"/>
    <property type="match status" value="1"/>
</dbReference>
<dbReference type="Proteomes" id="UP001178507">
    <property type="component" value="Unassembled WGS sequence"/>
</dbReference>
<keyword evidence="3" id="KW-1185">Reference proteome</keyword>
<dbReference type="AlphaFoldDB" id="A0AA36J929"/>
<organism evidence="2 3">
    <name type="scientific">Effrenium voratum</name>
    <dbReference type="NCBI Taxonomy" id="2562239"/>
    <lineage>
        <taxon>Eukaryota</taxon>
        <taxon>Sar</taxon>
        <taxon>Alveolata</taxon>
        <taxon>Dinophyceae</taxon>
        <taxon>Suessiales</taxon>
        <taxon>Symbiodiniaceae</taxon>
        <taxon>Effrenium</taxon>
    </lineage>
</organism>
<name>A0AA36J929_9DINO</name>
<feature type="region of interest" description="Disordered" evidence="1">
    <location>
        <begin position="151"/>
        <end position="177"/>
    </location>
</feature>
<reference evidence="2" key="1">
    <citation type="submission" date="2023-08" db="EMBL/GenBank/DDBJ databases">
        <authorList>
            <person name="Chen Y."/>
            <person name="Shah S."/>
            <person name="Dougan E. K."/>
            <person name="Thang M."/>
            <person name="Chan C."/>
        </authorList>
    </citation>
    <scope>NUCLEOTIDE SEQUENCE</scope>
</reference>
<proteinExistence type="predicted"/>
<accession>A0AA36J929</accession>
<sequence>MAAYHKMGVVYDNQGSYDEAVQKYKQFLALCITSKNTQGEALAYNCLGIDCFKMGLGPAAGAMAYRVNGLPPFQVSFSITFPEGYVGKEKLDTKFQVEAEDTQTQVGVLSTLAKTAKYDLQSLDANALELHTRLEALQVIASTGVCNEEGKPNGKLRSRDCDETTEGSDDDLVTRSSSMKTAASSYSQEMWEFSVPEDDDVIPDVPICGGEVLATPLRRQCDAFESSRQRPFVASIAQWDEPGWD</sequence>
<dbReference type="EMBL" id="CAUJNA010003414">
    <property type="protein sequence ID" value="CAJ1401411.1"/>
    <property type="molecule type" value="Genomic_DNA"/>
</dbReference>
<comment type="caution">
    <text evidence="2">The sequence shown here is derived from an EMBL/GenBank/DDBJ whole genome shotgun (WGS) entry which is preliminary data.</text>
</comment>
<protein>
    <submittedName>
        <fullName evidence="2">Uncharacterized protein</fullName>
    </submittedName>
</protein>
<evidence type="ECO:0000313" key="2">
    <source>
        <dbReference type="EMBL" id="CAJ1401411.1"/>
    </source>
</evidence>
<dbReference type="SUPFAM" id="SSF48452">
    <property type="entry name" value="TPR-like"/>
    <property type="match status" value="1"/>
</dbReference>
<feature type="compositionally biased region" description="Basic and acidic residues" evidence="1">
    <location>
        <begin position="151"/>
        <end position="162"/>
    </location>
</feature>
<gene>
    <name evidence="2" type="ORF">EVOR1521_LOCUS24561</name>
</gene>